<feature type="transmembrane region" description="Helical" evidence="1">
    <location>
        <begin position="23"/>
        <end position="46"/>
    </location>
</feature>
<protein>
    <submittedName>
        <fullName evidence="2">Uncharacterized protein</fullName>
    </submittedName>
</protein>
<dbReference type="RefSeq" id="WP_345512108.1">
    <property type="nucleotide sequence ID" value="NZ_BAAAXD010000014.1"/>
</dbReference>
<reference evidence="2 3" key="1">
    <citation type="submission" date="2024-09" db="EMBL/GenBank/DDBJ databases">
        <authorList>
            <person name="Sun Q."/>
            <person name="Mori K."/>
        </authorList>
    </citation>
    <scope>NUCLEOTIDE SEQUENCE [LARGE SCALE GENOMIC DNA]</scope>
    <source>
        <strain evidence="2 3">JCM 3331</strain>
    </source>
</reference>
<accession>A0ABV5R538</accession>
<comment type="caution">
    <text evidence="2">The sequence shown here is derived from an EMBL/GenBank/DDBJ whole genome shotgun (WGS) entry which is preliminary data.</text>
</comment>
<dbReference type="EMBL" id="JBHMCG010000032">
    <property type="protein sequence ID" value="MFB9572079.1"/>
    <property type="molecule type" value="Genomic_DNA"/>
</dbReference>
<keyword evidence="1" id="KW-1133">Transmembrane helix</keyword>
<gene>
    <name evidence="2" type="ORF">ACFFTL_07015</name>
</gene>
<keyword evidence="3" id="KW-1185">Reference proteome</keyword>
<sequence length="113" mass="11690">MNASTSVPAPPVQSQSPTDRTRLWAAVVAFLFVPAVVATAILTLASDHASRCITYGEQCTPGLPNWLAEWSAGVGAVSLLIALAAPALRVRQVALVAQTLAEGTALMVILSHA</sequence>
<keyword evidence="1" id="KW-0812">Transmembrane</keyword>
<evidence type="ECO:0000313" key="2">
    <source>
        <dbReference type="EMBL" id="MFB9572079.1"/>
    </source>
</evidence>
<dbReference type="Proteomes" id="UP001589710">
    <property type="component" value="Unassembled WGS sequence"/>
</dbReference>
<organism evidence="2 3">
    <name type="scientific">Streptomyces yanii</name>
    <dbReference type="NCBI Taxonomy" id="78510"/>
    <lineage>
        <taxon>Bacteria</taxon>
        <taxon>Bacillati</taxon>
        <taxon>Actinomycetota</taxon>
        <taxon>Actinomycetes</taxon>
        <taxon>Kitasatosporales</taxon>
        <taxon>Streptomycetaceae</taxon>
        <taxon>Streptomyces</taxon>
    </lineage>
</organism>
<proteinExistence type="predicted"/>
<name>A0ABV5R538_9ACTN</name>
<keyword evidence="1" id="KW-0472">Membrane</keyword>
<feature type="transmembrane region" description="Helical" evidence="1">
    <location>
        <begin position="66"/>
        <end position="88"/>
    </location>
</feature>
<evidence type="ECO:0000313" key="3">
    <source>
        <dbReference type="Proteomes" id="UP001589710"/>
    </source>
</evidence>
<evidence type="ECO:0000256" key="1">
    <source>
        <dbReference type="SAM" id="Phobius"/>
    </source>
</evidence>